<protein>
    <submittedName>
        <fullName evidence="1">Uncharacterized protein</fullName>
    </submittedName>
</protein>
<comment type="caution">
    <text evidence="1">The sequence shown here is derived from an EMBL/GenBank/DDBJ whole genome shotgun (WGS) entry which is preliminary data.</text>
</comment>
<sequence>MLVKVEVSTSKKIFDLRDAPGNFMQSNVVAARKAVADNLPALEKGLAVQAPLRSGQTYRRTRRMTDAWRTDVQITPTLFSLDTTNKVDYTYLVVGTINFDLAAGGGGQAWMHKARWFIAGGVIRGHYQNIVRDYEVNLLDEAERRTGLKIKRRSGLS</sequence>
<reference evidence="1" key="1">
    <citation type="journal article" date="2015" name="Nature">
        <title>Complex archaea that bridge the gap between prokaryotes and eukaryotes.</title>
        <authorList>
            <person name="Spang A."/>
            <person name="Saw J.H."/>
            <person name="Jorgensen S.L."/>
            <person name="Zaremba-Niedzwiedzka K."/>
            <person name="Martijn J."/>
            <person name="Lind A.E."/>
            <person name="van Eijk R."/>
            <person name="Schleper C."/>
            <person name="Guy L."/>
            <person name="Ettema T.J."/>
        </authorList>
    </citation>
    <scope>NUCLEOTIDE SEQUENCE</scope>
</reference>
<gene>
    <name evidence="1" type="ORF">LCGC14_2155760</name>
</gene>
<dbReference type="EMBL" id="LAZR01027559">
    <property type="protein sequence ID" value="KKL65361.1"/>
    <property type="molecule type" value="Genomic_DNA"/>
</dbReference>
<proteinExistence type="predicted"/>
<accession>A0A0F9EGI6</accession>
<organism evidence="1">
    <name type="scientific">marine sediment metagenome</name>
    <dbReference type="NCBI Taxonomy" id="412755"/>
    <lineage>
        <taxon>unclassified sequences</taxon>
        <taxon>metagenomes</taxon>
        <taxon>ecological metagenomes</taxon>
    </lineage>
</organism>
<evidence type="ECO:0000313" key="1">
    <source>
        <dbReference type="EMBL" id="KKL65361.1"/>
    </source>
</evidence>
<dbReference type="AlphaFoldDB" id="A0A0F9EGI6"/>
<name>A0A0F9EGI6_9ZZZZ</name>